<dbReference type="PANTHER" id="PTHR22840:SF12">
    <property type="entry name" value="WD REPEAT-CONTAINING PROTEIN 36"/>
    <property type="match status" value="1"/>
</dbReference>
<dbReference type="RefSeq" id="XP_048261194.1">
    <property type="nucleotide sequence ID" value="XM_048405237.1"/>
</dbReference>
<keyword evidence="6" id="KW-1185">Reference proteome</keyword>
<dbReference type="SUPFAM" id="SSF69322">
    <property type="entry name" value="Tricorn protease domain 2"/>
    <property type="match status" value="1"/>
</dbReference>
<sequence>MEHSKIFFKNRALGYVSNHIPLITRYITRRKDNLIITCVGDTFLTYSCTHFTLLNVSKTHPGEITCLAGDPYHTFTACGKEIYAWRRGGELRHTYKGHDYTVHILLPFGLCLVSIDENNIVKLWNINTEELITELDFSDKHFKITTIIHPNTYINKILLGSEQGQLQLWNLRVLKLIYTFKGWNTPVTALEQAPAIDVAAIGLRDGRIILHNLKLDETLFELVQDWGCVISISFRTDEHPIMATGSLEGHIVFWNLEQRKVESQLLKAHSKGVTGLKYLPNEPLLVSSSSDNSIKLWIFDLADGAGRLLRIREGHSEPPNIVRFYGDEGNNILTAGSDSSLRMFSTITEMLNRSFGRASFNRKAAKKRGRLIEDPLLMPPITNFAIESTREKEWDNIAATHSGLGTVTTWSSNKTKMGEHKLILEKFKSNRNIIATCVCITKCGDFVVIGYNSGHVERFNIQSGIHRASYGTNKGAHQGPVKGVMVDLLNQTVITAGRDAFIKFWRFKPKAGDTEPVTKVILDEPVEWLRYHNDSSLIAVALEDFTIILVDIDTKRIVRRFEGHQARLTDACFNPDSRWLVTASMDCTIRIWDIPSSNLIDIFRVPEACTSLSFSPTGEFLATIHVCNLGIYLWSNRTLYSHISLKGVNKDDPIPTIGLPGSIIEVTDINEDELTEPELDYVSPAQLQENLITMSGLPHSRWQNLLNIDIIKKKNKPKEPPKASESAPFFLPTIPSLELKFDLSGVKDTEVNKKLIIHPELQNLTLFAKSLLSMKDSEFEEVVKKLKNMNPSFIDFEIQSLSADERTSNTLLLQFMKMIYHMIEKKMDFELAQAYLAVFLKCHGTTITEDETLRNYLDTLQEIQSKSWFVLRDKLFHNLSVVQALKKM</sequence>
<dbReference type="InterPro" id="IPR015943">
    <property type="entry name" value="WD40/YVTN_repeat-like_dom_sf"/>
</dbReference>
<evidence type="ECO:0000256" key="3">
    <source>
        <dbReference type="PROSITE-ProRule" id="PRU00221"/>
    </source>
</evidence>
<dbReference type="InterPro" id="IPR059157">
    <property type="entry name" value="WDR36-Utp21_N"/>
</dbReference>
<dbReference type="FunFam" id="2.130.10.10:FF:000109">
    <property type="entry name" value="WD repeat domain 36"/>
    <property type="match status" value="1"/>
</dbReference>
<dbReference type="InterPro" id="IPR019775">
    <property type="entry name" value="WD40_repeat_CS"/>
</dbReference>
<dbReference type="AlphaFoldDB" id="A0A9C6VYH8"/>
<organism evidence="6 8">
    <name type="scientific">Bombus terrestris</name>
    <name type="common">Buff-tailed bumblebee</name>
    <name type="synonym">Apis terrestris</name>
    <dbReference type="NCBI Taxonomy" id="30195"/>
    <lineage>
        <taxon>Eukaryota</taxon>
        <taxon>Metazoa</taxon>
        <taxon>Ecdysozoa</taxon>
        <taxon>Arthropoda</taxon>
        <taxon>Hexapoda</taxon>
        <taxon>Insecta</taxon>
        <taxon>Pterygota</taxon>
        <taxon>Neoptera</taxon>
        <taxon>Endopterygota</taxon>
        <taxon>Hymenoptera</taxon>
        <taxon>Apocrita</taxon>
        <taxon>Aculeata</taxon>
        <taxon>Apoidea</taxon>
        <taxon>Anthophila</taxon>
        <taxon>Apidae</taxon>
        <taxon>Bombus</taxon>
        <taxon>Bombus</taxon>
    </lineage>
</organism>
<name>A0A9C6VYH8_BOMTE</name>
<evidence type="ECO:0000256" key="1">
    <source>
        <dbReference type="ARBA" id="ARBA00022574"/>
    </source>
</evidence>
<evidence type="ECO:0000259" key="4">
    <source>
        <dbReference type="Pfam" id="PF04192"/>
    </source>
</evidence>
<dbReference type="PROSITE" id="PS00678">
    <property type="entry name" value="WD_REPEATS_1"/>
    <property type="match status" value="1"/>
</dbReference>
<dbReference type="Pfam" id="PF04192">
    <property type="entry name" value="Utp21"/>
    <property type="match status" value="1"/>
</dbReference>
<dbReference type="Proteomes" id="UP000835206">
    <property type="component" value="Chromosome 4"/>
</dbReference>
<evidence type="ECO:0000313" key="7">
    <source>
        <dbReference type="RefSeq" id="XP_048261193.1"/>
    </source>
</evidence>
<dbReference type="Pfam" id="PF25171">
    <property type="entry name" value="Beta-prop_WDR36-Utp21_1st"/>
    <property type="match status" value="1"/>
</dbReference>
<dbReference type="PROSITE" id="PS50082">
    <property type="entry name" value="WD_REPEATS_2"/>
    <property type="match status" value="2"/>
</dbReference>
<evidence type="ECO:0000313" key="6">
    <source>
        <dbReference type="Proteomes" id="UP000835206"/>
    </source>
</evidence>
<dbReference type="KEGG" id="bter:125384970"/>
<dbReference type="InterPro" id="IPR001680">
    <property type="entry name" value="WD40_rpt"/>
</dbReference>
<feature type="domain" description="WDR36/Utp21 C-terminal" evidence="4">
    <location>
        <begin position="686"/>
        <end position="886"/>
    </location>
</feature>
<evidence type="ECO:0000256" key="2">
    <source>
        <dbReference type="ARBA" id="ARBA00022737"/>
    </source>
</evidence>
<dbReference type="GO" id="GO:0034388">
    <property type="term" value="C:Pwp2p-containing subcomplex of 90S preribosome"/>
    <property type="evidence" value="ECO:0007669"/>
    <property type="project" value="TreeGrafter"/>
</dbReference>
<dbReference type="GO" id="GO:0032040">
    <property type="term" value="C:small-subunit processome"/>
    <property type="evidence" value="ECO:0007669"/>
    <property type="project" value="InterPro"/>
</dbReference>
<dbReference type="InterPro" id="IPR007319">
    <property type="entry name" value="WDR36/Utp21_C"/>
</dbReference>
<dbReference type="InterPro" id="IPR011047">
    <property type="entry name" value="Quinoprotein_ADH-like_sf"/>
</dbReference>
<protein>
    <submittedName>
        <fullName evidence="7 8 9">WD repeat-containing protein 36</fullName>
    </submittedName>
</protein>
<dbReference type="Pfam" id="PF25168">
    <property type="entry name" value="Beta-prop_WDR36-Utp21_2nd"/>
    <property type="match status" value="1"/>
</dbReference>
<dbReference type="OrthoDB" id="10250769at2759"/>
<evidence type="ECO:0000259" key="5">
    <source>
        <dbReference type="Pfam" id="PF25171"/>
    </source>
</evidence>
<dbReference type="KEGG" id="bter:105667016"/>
<evidence type="ECO:0000313" key="9">
    <source>
        <dbReference type="RefSeq" id="XP_048261195.1"/>
    </source>
</evidence>
<dbReference type="PROSITE" id="PS50294">
    <property type="entry name" value="WD_REPEATS_REGION"/>
    <property type="match status" value="2"/>
</dbReference>
<evidence type="ECO:0000313" key="8">
    <source>
        <dbReference type="RefSeq" id="XP_048261194.1"/>
    </source>
</evidence>
<dbReference type="GO" id="GO:0006364">
    <property type="term" value="P:rRNA processing"/>
    <property type="evidence" value="ECO:0007669"/>
    <property type="project" value="InterPro"/>
</dbReference>
<proteinExistence type="predicted"/>
<keyword evidence="1 3" id="KW-0853">WD repeat</keyword>
<feature type="repeat" description="WD" evidence="3">
    <location>
        <begin position="561"/>
        <end position="602"/>
    </location>
</feature>
<dbReference type="Gene3D" id="2.130.10.10">
    <property type="entry name" value="YVTN repeat-like/Quinoprotein amine dehydrogenase"/>
    <property type="match status" value="2"/>
</dbReference>
<feature type="domain" description="WDR36/Utp21 N-terminal" evidence="5">
    <location>
        <begin position="35"/>
        <end position="300"/>
    </location>
</feature>
<dbReference type="PANTHER" id="PTHR22840">
    <property type="entry name" value="WD REPEAT-CONTAINING PROTEIN 36"/>
    <property type="match status" value="1"/>
</dbReference>
<dbReference type="KEGG" id="bter:125384969"/>
<dbReference type="RefSeq" id="XP_048261193.1">
    <property type="nucleotide sequence ID" value="XM_048405236.1"/>
</dbReference>
<dbReference type="RefSeq" id="XP_048261195.1">
    <property type="nucleotide sequence ID" value="XM_048405238.1"/>
</dbReference>
<accession>A0A9C6VYH8</accession>
<dbReference type="GeneID" id="125384969"/>
<dbReference type="SUPFAM" id="SSF50998">
    <property type="entry name" value="Quinoprotein alcohol dehydrogenase-like"/>
    <property type="match status" value="2"/>
</dbReference>
<keyword evidence="2" id="KW-0677">Repeat</keyword>
<dbReference type="SMART" id="SM00320">
    <property type="entry name" value="WD40"/>
    <property type="match status" value="12"/>
</dbReference>
<feature type="repeat" description="WD" evidence="3">
    <location>
        <begin position="266"/>
        <end position="297"/>
    </location>
</feature>
<gene>
    <name evidence="8" type="primary">LOC125384969</name>
    <name evidence="7" type="synonym">LOC105667016</name>
    <name evidence="9" type="synonym">LOC125384970</name>
</gene>
<reference evidence="7 8" key="1">
    <citation type="submission" date="2025-04" db="UniProtKB">
        <authorList>
            <consortium name="RefSeq"/>
        </authorList>
    </citation>
    <scope>IDENTIFICATION</scope>
</reference>